<evidence type="ECO:0000256" key="2">
    <source>
        <dbReference type="SAM" id="Coils"/>
    </source>
</evidence>
<keyword evidence="6" id="KW-1185">Reference proteome</keyword>
<reference evidence="5" key="1">
    <citation type="submission" date="2021-12" db="EMBL/GenBank/DDBJ databases">
        <title>Convergent genome expansion in fungi linked to evolution of root-endophyte symbiosis.</title>
        <authorList>
            <consortium name="DOE Joint Genome Institute"/>
            <person name="Ke Y.-H."/>
            <person name="Bonito G."/>
            <person name="Liao H.-L."/>
            <person name="Looney B."/>
            <person name="Rojas-Flechas A."/>
            <person name="Nash J."/>
            <person name="Hameed K."/>
            <person name="Schadt C."/>
            <person name="Martin F."/>
            <person name="Crous P.W."/>
            <person name="Miettinen O."/>
            <person name="Magnuson J.K."/>
            <person name="Labbe J."/>
            <person name="Jacobson D."/>
            <person name="Doktycz M.J."/>
            <person name="Veneault-Fourrey C."/>
            <person name="Kuo A."/>
            <person name="Mondo S."/>
            <person name="Calhoun S."/>
            <person name="Riley R."/>
            <person name="Ohm R."/>
            <person name="LaButti K."/>
            <person name="Andreopoulos B."/>
            <person name="Pangilinan J."/>
            <person name="Nolan M."/>
            <person name="Tritt A."/>
            <person name="Clum A."/>
            <person name="Lipzen A."/>
            <person name="Daum C."/>
            <person name="Barry K."/>
            <person name="Grigoriev I.V."/>
            <person name="Vilgalys R."/>
        </authorList>
    </citation>
    <scope>NUCLEOTIDE SEQUENCE</scope>
    <source>
        <strain evidence="5">PMI_201</strain>
    </source>
</reference>
<dbReference type="GeneID" id="70247582"/>
<evidence type="ECO:0000256" key="1">
    <source>
        <dbReference type="ARBA" id="ARBA00022737"/>
    </source>
</evidence>
<evidence type="ECO:0000313" key="5">
    <source>
        <dbReference type="EMBL" id="KAH8690624.1"/>
    </source>
</evidence>
<keyword evidence="2" id="KW-0175">Coiled coil</keyword>
<organism evidence="5 6">
    <name type="scientific">Talaromyces proteolyticus</name>
    <dbReference type="NCBI Taxonomy" id="1131652"/>
    <lineage>
        <taxon>Eukaryota</taxon>
        <taxon>Fungi</taxon>
        <taxon>Dikarya</taxon>
        <taxon>Ascomycota</taxon>
        <taxon>Pezizomycotina</taxon>
        <taxon>Eurotiomycetes</taxon>
        <taxon>Eurotiomycetidae</taxon>
        <taxon>Eurotiales</taxon>
        <taxon>Trichocomaceae</taxon>
        <taxon>Talaromyces</taxon>
        <taxon>Talaromyces sect. Bacilispori</taxon>
    </lineage>
</organism>
<feature type="coiled-coil region" evidence="2">
    <location>
        <begin position="190"/>
        <end position="249"/>
    </location>
</feature>
<accession>A0AAD4PUW5</accession>
<dbReference type="PANTHER" id="PTHR10039:SF14">
    <property type="entry name" value="NACHT DOMAIN-CONTAINING PROTEIN"/>
    <property type="match status" value="1"/>
</dbReference>
<dbReference type="InterPro" id="IPR056125">
    <property type="entry name" value="DUF7708"/>
</dbReference>
<keyword evidence="1" id="KW-0677">Repeat</keyword>
<sequence>MPLRRDPALAAAQRMVREAFEDLNKAVSPADSGDFETTTLQSVQNAALEIENQLAARQSLRNMRRLMPLFSGLGHYAKTIEVLCNGTPYLPWIWAPIKLILKISSDYVEAFEQIVKAYSRIGESLTRFKVLSETFSQNTEFQQTFAVFYVDILQFHKEAYKFVRRSGWRIFFLTSWGRFQRRFDSILEDLARHEQQIDKEANAYNIFEARNMRKALEEWRQENLAKVKHEEEEQTARQLEAICRWLKKNETDQSLIFDRASTEGSKHPGTCSWVTKNSKISTWLRNDQSDVPFIWLQGNPGTGKTVIVGQLIKFLNSSPTSFVVSHFCTYSYASSIQYDEILKSLLFQMLLANSDAVAHIYGVYVVERKQTSILLLEQLLQTAITAWLEDRGHQHTLHMLVDGLDEVDSEKQNRIINVMNRILKASPLRSGTLKVLFSSRSSQLLNRALRKKPTISLSDEKDSLELGICAYAEQRLKAQTHRLSQLGLQDADFADIGQSIARRADGMFLWARLVLDYLTHNMFYNNREIWDAIETLPRKLAEFYERVLVQMMTNFDSRSVDRMRSIFGWIAFAKRPLRKFELRSALSFDARDPMANDPVPHYIFDMAVPLIEERLDSTLAFIHVSVKDYLEMSDSKLPIVRDKAIYKHGLASATCLESGLNVFNPGFSDYDRNTRVLKGLHGFHVYANEYWIDYVLEALSSTDPQIRHSDLLATLERLSNKLASLDISSYATSKESQFTSSGELLDLIKEYPALYKNAKITLQARARKTLGSMTDQEEYLSAELQPIQELGDALKNYQATIRALLVLRNFPAITTEELEHFQQEHSISAFTCRLPSCPRATVGFENKESQLKHEATHAPCIKCSFPGCQYPSFRSARALKNHEVNCHNSASGRQRIRKADTLASQQTTSDHGEVSRKYGQDAPPNEKDASMVEREKKSDLHNDLYDDRGSYLGTTSVRPSISNIWDLINIPNIESSLPADQHISIDKSTIPKVFPHPPYTTQDKNYVTQGGSFHNEMEHTVTRRPGMSTPPSPHNGGLLKPPNPASLSSYIEANSLDMITRDWLSSPLNTSLFP</sequence>
<dbReference type="PANTHER" id="PTHR10039">
    <property type="entry name" value="AMELOGENIN"/>
    <property type="match status" value="1"/>
</dbReference>
<dbReference type="Gene3D" id="3.40.50.300">
    <property type="entry name" value="P-loop containing nucleotide triphosphate hydrolases"/>
    <property type="match status" value="1"/>
</dbReference>
<dbReference type="SUPFAM" id="SSF52540">
    <property type="entry name" value="P-loop containing nucleoside triphosphate hydrolases"/>
    <property type="match status" value="1"/>
</dbReference>
<feature type="domain" description="NACHT" evidence="4">
    <location>
        <begin position="292"/>
        <end position="446"/>
    </location>
</feature>
<comment type="caution">
    <text evidence="5">The sequence shown here is derived from an EMBL/GenBank/DDBJ whole genome shotgun (WGS) entry which is preliminary data.</text>
</comment>
<dbReference type="InterPro" id="IPR007111">
    <property type="entry name" value="NACHT_NTPase"/>
</dbReference>
<evidence type="ECO:0000313" key="6">
    <source>
        <dbReference type="Proteomes" id="UP001201262"/>
    </source>
</evidence>
<evidence type="ECO:0000259" key="4">
    <source>
        <dbReference type="PROSITE" id="PS50837"/>
    </source>
</evidence>
<dbReference type="EMBL" id="JAJTJA010000013">
    <property type="protein sequence ID" value="KAH8690624.1"/>
    <property type="molecule type" value="Genomic_DNA"/>
</dbReference>
<feature type="region of interest" description="Disordered" evidence="3">
    <location>
        <begin position="887"/>
        <end position="951"/>
    </location>
</feature>
<protein>
    <submittedName>
        <fullName evidence="5">NACHT domain protein</fullName>
    </submittedName>
</protein>
<dbReference type="InterPro" id="IPR027417">
    <property type="entry name" value="P-loop_NTPase"/>
</dbReference>
<name>A0AAD4PUW5_9EURO</name>
<feature type="region of interest" description="Disordered" evidence="3">
    <location>
        <begin position="1022"/>
        <end position="1043"/>
    </location>
</feature>
<feature type="compositionally biased region" description="Basic and acidic residues" evidence="3">
    <location>
        <begin position="910"/>
        <end position="949"/>
    </location>
</feature>
<dbReference type="InterPro" id="IPR056884">
    <property type="entry name" value="NPHP3-like_N"/>
</dbReference>
<dbReference type="Pfam" id="PF24883">
    <property type="entry name" value="NPHP3_N"/>
    <property type="match status" value="1"/>
</dbReference>
<evidence type="ECO:0000256" key="3">
    <source>
        <dbReference type="SAM" id="MobiDB-lite"/>
    </source>
</evidence>
<proteinExistence type="predicted"/>
<gene>
    <name evidence="5" type="ORF">BGW36DRAFT_389083</name>
</gene>
<dbReference type="AlphaFoldDB" id="A0AAD4PUW5"/>
<dbReference type="Pfam" id="PF24809">
    <property type="entry name" value="DUF7708"/>
    <property type="match status" value="1"/>
</dbReference>
<dbReference type="Proteomes" id="UP001201262">
    <property type="component" value="Unassembled WGS sequence"/>
</dbReference>
<dbReference type="RefSeq" id="XP_046066820.1">
    <property type="nucleotide sequence ID" value="XM_046217295.1"/>
</dbReference>
<dbReference type="PROSITE" id="PS50837">
    <property type="entry name" value="NACHT"/>
    <property type="match status" value="1"/>
</dbReference>